<dbReference type="KEGG" id="lsx:H8B22_08375"/>
<feature type="signal peptide" evidence="1">
    <location>
        <begin position="1"/>
        <end position="22"/>
    </location>
</feature>
<evidence type="ECO:0000313" key="2">
    <source>
        <dbReference type="EMBL" id="QNP39547.1"/>
    </source>
</evidence>
<reference evidence="2 3" key="1">
    <citation type="submission" date="2020-08" db="EMBL/GenBank/DDBJ databases">
        <title>Lysobacter sp. II4 sp. nov., isolated from soil.</title>
        <authorList>
            <person name="Woo C.Y."/>
            <person name="Kim J."/>
        </authorList>
    </citation>
    <scope>NUCLEOTIDE SEQUENCE [LARGE SCALE GENOMIC DNA]</scope>
    <source>
        <strain evidence="2 3">II4</strain>
    </source>
</reference>
<dbReference type="Pfam" id="PF19574">
    <property type="entry name" value="LolA_3"/>
    <property type="match status" value="1"/>
</dbReference>
<gene>
    <name evidence="2" type="ORF">H8B22_08375</name>
</gene>
<proteinExistence type="predicted"/>
<accession>A0A7H0FU31</accession>
<keyword evidence="1" id="KW-0732">Signal</keyword>
<dbReference type="Proteomes" id="UP000516018">
    <property type="component" value="Chromosome"/>
</dbReference>
<evidence type="ECO:0000256" key="1">
    <source>
        <dbReference type="SAM" id="SignalP"/>
    </source>
</evidence>
<protein>
    <submittedName>
        <fullName evidence="2">Fatty acyl CoA synthetase</fullName>
    </submittedName>
</protein>
<evidence type="ECO:0000313" key="3">
    <source>
        <dbReference type="Proteomes" id="UP000516018"/>
    </source>
</evidence>
<dbReference type="AlphaFoldDB" id="A0A7H0FU31"/>
<dbReference type="RefSeq" id="WP_187710993.1">
    <property type="nucleotide sequence ID" value="NZ_CP060820.1"/>
</dbReference>
<dbReference type="InterPro" id="IPR004564">
    <property type="entry name" value="OM_lipoprot_carrier_LolA-like"/>
</dbReference>
<sequence>MKALSLAATLLALATAVPTLRAAPPERVDSDWILAKVVQPVPARTAFVELRGSRLLKRPLRLQGEYRRPDADTLVREVTTPYAETTTIRAGEAQIERQGKPPRRFSLARAPELAGLQASFGALLGGDRRLLEQHYRLDTQGTRQRWTLTLTPKEAVLQQALQSITLYGRGAELRCIETQPARGDAQRTLLAGAARAAGNVTAPGALATLCYGGAKAQ</sequence>
<keyword evidence="3" id="KW-1185">Reference proteome</keyword>
<dbReference type="Gene3D" id="2.50.20.10">
    <property type="entry name" value="Lipoprotein localisation LolA/LolB/LppX"/>
    <property type="match status" value="1"/>
</dbReference>
<organism evidence="2 3">
    <name type="scientific">Agrilutibacter terrestris</name>
    <dbReference type="NCBI Taxonomy" id="2865112"/>
    <lineage>
        <taxon>Bacteria</taxon>
        <taxon>Pseudomonadati</taxon>
        <taxon>Pseudomonadota</taxon>
        <taxon>Gammaproteobacteria</taxon>
        <taxon>Lysobacterales</taxon>
        <taxon>Lysobacteraceae</taxon>
        <taxon>Agrilutibacter</taxon>
    </lineage>
</organism>
<dbReference type="EMBL" id="CP060820">
    <property type="protein sequence ID" value="QNP39547.1"/>
    <property type="molecule type" value="Genomic_DNA"/>
</dbReference>
<name>A0A7H0FU31_9GAMM</name>
<feature type="chain" id="PRO_5028831229" evidence="1">
    <location>
        <begin position="23"/>
        <end position="217"/>
    </location>
</feature>